<evidence type="ECO:0000313" key="1">
    <source>
        <dbReference type="EMBL" id="KMS75989.1"/>
    </source>
</evidence>
<dbReference type="PATRIC" id="fig|1938.3.peg.562"/>
<gene>
    <name evidence="1" type="ORF">ACM01_07130</name>
</gene>
<dbReference type="Proteomes" id="UP000037432">
    <property type="component" value="Unassembled WGS sequence"/>
</dbReference>
<protein>
    <recommendedName>
        <fullName evidence="3">Beta-galactosidase trimerisation domain-containing protein</fullName>
    </recommendedName>
</protein>
<dbReference type="Pfam" id="PF14871">
    <property type="entry name" value="GHL6"/>
    <property type="match status" value="1"/>
</dbReference>
<sequence length="624" mass="69828">MTYWWQERPMRLVQTNLRETDVTIDPERYVESLREFSANVVLFNAGGIVANYPTELPFHYRNPLLRGDFLGEVLERAHAAGIRLIARFDFSKVNEVIAADRPDWHYKSVAGDSVSYNGQVHTCLNGQYQQEHSLEILAEVASRYPIDGVFINMHGYQVRDYSRTYHGICQCDNCARRFGEARLPRSEDDPLYPSYEDFKTRTVAELFERRAATVKAVRPSIATCNYTSAGTDIFRLESGTHMVDGLPDFTYSASHHVRLVSDSWPGMAVSNAAVHFVDFPMRHSAVSPHLTALRLAQDTVHGGWLDFYVMGALDAQEDRRCFGPVRDLYAFHAAHERYYTGTTSLADVCLVQPKDPGPEFFGLFRILAEHHVQFDVLREDVVGRERLRRYAAVVLPDPRLSIDTDRPVLTTGTIGAGQLQGAYFAIRPDDKKALSGLDDLDLVYLYGAFEPYEGEGEPFLAYIPPHMFGPPEKCYYTEISDTPGLVRTPSGDVVIPWNIGTHYEQYANDGHARLVMAALRDLLGLKPRLTTDAPAVVEVVARDNPGARALLVSFVNLTGQSGTAFHAPVPVRDIGVRLATDRTPLRAHALRAGADVPLSHRDGTVSLTLPELSLVETVVIDYRE</sequence>
<evidence type="ECO:0008006" key="3">
    <source>
        <dbReference type="Google" id="ProtNLM"/>
    </source>
</evidence>
<accession>A0A0J7ZJD0</accession>
<dbReference type="EMBL" id="LFNT01000005">
    <property type="protein sequence ID" value="KMS75989.1"/>
    <property type="molecule type" value="Genomic_DNA"/>
</dbReference>
<reference evidence="1 2" key="1">
    <citation type="submission" date="2015-06" db="EMBL/GenBank/DDBJ databases">
        <authorList>
            <person name="Ju K.-S."/>
            <person name="Doroghazi J.R."/>
            <person name="Metcalf W.W."/>
        </authorList>
    </citation>
    <scope>NUCLEOTIDE SEQUENCE [LARGE SCALE GENOMIC DNA]</scope>
    <source>
        <strain evidence="1 2">NRRL 3414</strain>
    </source>
</reference>
<proteinExistence type="predicted"/>
<dbReference type="SUPFAM" id="SSF51445">
    <property type="entry name" value="(Trans)glycosidases"/>
    <property type="match status" value="1"/>
</dbReference>
<organism evidence="1 2">
    <name type="scientific">Streptomyces viridochromogenes</name>
    <dbReference type="NCBI Taxonomy" id="1938"/>
    <lineage>
        <taxon>Bacteria</taxon>
        <taxon>Bacillati</taxon>
        <taxon>Actinomycetota</taxon>
        <taxon>Actinomycetes</taxon>
        <taxon>Kitasatosporales</taxon>
        <taxon>Streptomycetaceae</taxon>
        <taxon>Streptomyces</taxon>
    </lineage>
</organism>
<dbReference type="Gene3D" id="3.20.20.80">
    <property type="entry name" value="Glycosidases"/>
    <property type="match status" value="1"/>
</dbReference>
<name>A0A0J7ZJD0_STRVR</name>
<evidence type="ECO:0000313" key="2">
    <source>
        <dbReference type="Proteomes" id="UP000037432"/>
    </source>
</evidence>
<dbReference type="AlphaFoldDB" id="A0A0J7ZJD0"/>
<comment type="caution">
    <text evidence="1">The sequence shown here is derived from an EMBL/GenBank/DDBJ whole genome shotgun (WGS) entry which is preliminary data.</text>
</comment>
<dbReference type="InterPro" id="IPR028212">
    <property type="entry name" value="GHL6"/>
</dbReference>
<dbReference type="InterPro" id="IPR017853">
    <property type="entry name" value="GH"/>
</dbReference>